<gene>
    <name evidence="3" type="ORF">SHERM_28297</name>
</gene>
<dbReference type="GO" id="GO:0015031">
    <property type="term" value="P:protein transport"/>
    <property type="evidence" value="ECO:0007669"/>
    <property type="project" value="InterPro"/>
</dbReference>
<evidence type="ECO:0000313" key="4">
    <source>
        <dbReference type="Proteomes" id="UP001153555"/>
    </source>
</evidence>
<dbReference type="FunFam" id="1.20.1260.60:FF:000002">
    <property type="entry name" value="Vacuolar protein sorting-associated protein IST1"/>
    <property type="match status" value="1"/>
</dbReference>
<dbReference type="EMBL" id="CACSLK010027837">
    <property type="protein sequence ID" value="CAA0833023.1"/>
    <property type="molecule type" value="Genomic_DNA"/>
</dbReference>
<comment type="caution">
    <text evidence="3">The sequence shown here is derived from an EMBL/GenBank/DDBJ whole genome shotgun (WGS) entry which is preliminary data.</text>
</comment>
<dbReference type="Gene3D" id="1.20.1260.60">
    <property type="entry name" value="Vacuolar protein sorting-associated protein Ist1"/>
    <property type="match status" value="1"/>
</dbReference>
<sequence length="387" mass="43638">MGKKLDAFLRRGFRTSKFKSTVAMALSRLAVLRNHRHARCSIARSDVIELLKNNNTHERALLRVDQVIKEQNMLDVFDLVEDYCHLLIERVHIFEQEKVCPEELKEAVSTLIYVATRCGDFPELQQIRSIFASRFGREFVDRAAELRNNCGVNPKIIQKLSTRMPSSESKMKMLKEIASENNIELQIIEEASVEIKMEHKEIHEPSHPGPQEDNTEEPSKPEDDLELLSRRRKYRDVADAAQAAFESAAYAAAAARAAVELSRSGSSDPGGPHTPTTSARRKFYSSDDEEEMIDEKKESDEVRKEIVVASEAKGLNYDSGSDSFDGNVKKGDGEVIKHRDNVVFDEGSDDGVGERGNNAKSSIETRENTELSSIDRVPFSVRTKRTH</sequence>
<dbReference type="OrthoDB" id="29853at2759"/>
<accession>A0A9N7NF22</accession>
<dbReference type="InterPro" id="IPR042277">
    <property type="entry name" value="IST1-like"/>
</dbReference>
<dbReference type="Proteomes" id="UP001153555">
    <property type="component" value="Unassembled WGS sequence"/>
</dbReference>
<evidence type="ECO:0000256" key="2">
    <source>
        <dbReference type="SAM" id="MobiDB-lite"/>
    </source>
</evidence>
<evidence type="ECO:0000256" key="1">
    <source>
        <dbReference type="ARBA" id="ARBA00005536"/>
    </source>
</evidence>
<comment type="similarity">
    <text evidence="1">Belongs to the IST1 family.</text>
</comment>
<feature type="compositionally biased region" description="Basic and acidic residues" evidence="2">
    <location>
        <begin position="294"/>
        <end position="306"/>
    </location>
</feature>
<dbReference type="PANTHER" id="PTHR12161">
    <property type="entry name" value="IST1 FAMILY MEMBER"/>
    <property type="match status" value="1"/>
</dbReference>
<organism evidence="3 4">
    <name type="scientific">Striga hermonthica</name>
    <name type="common">Purple witchweed</name>
    <name type="synonym">Buchnera hermonthica</name>
    <dbReference type="NCBI Taxonomy" id="68872"/>
    <lineage>
        <taxon>Eukaryota</taxon>
        <taxon>Viridiplantae</taxon>
        <taxon>Streptophyta</taxon>
        <taxon>Embryophyta</taxon>
        <taxon>Tracheophyta</taxon>
        <taxon>Spermatophyta</taxon>
        <taxon>Magnoliopsida</taxon>
        <taxon>eudicotyledons</taxon>
        <taxon>Gunneridae</taxon>
        <taxon>Pentapetalae</taxon>
        <taxon>asterids</taxon>
        <taxon>lamiids</taxon>
        <taxon>Lamiales</taxon>
        <taxon>Orobanchaceae</taxon>
        <taxon>Buchnereae</taxon>
        <taxon>Striga</taxon>
    </lineage>
</organism>
<reference evidence="3" key="1">
    <citation type="submission" date="2019-12" db="EMBL/GenBank/DDBJ databases">
        <authorList>
            <person name="Scholes J."/>
        </authorList>
    </citation>
    <scope>NUCLEOTIDE SEQUENCE</scope>
</reference>
<dbReference type="InterPro" id="IPR005061">
    <property type="entry name" value="Ist1"/>
</dbReference>
<dbReference type="Pfam" id="PF03398">
    <property type="entry name" value="Ist1"/>
    <property type="match status" value="1"/>
</dbReference>
<name>A0A9N7NF22_STRHE</name>
<evidence type="ECO:0000313" key="3">
    <source>
        <dbReference type="EMBL" id="CAA0833023.1"/>
    </source>
</evidence>
<protein>
    <submittedName>
        <fullName evidence="3">Regulator of Vps4 activity in the MVB pathway protein</fullName>
    </submittedName>
</protein>
<keyword evidence="4" id="KW-1185">Reference proteome</keyword>
<feature type="compositionally biased region" description="Basic and acidic residues" evidence="2">
    <location>
        <begin position="327"/>
        <end position="342"/>
    </location>
</feature>
<feature type="region of interest" description="Disordered" evidence="2">
    <location>
        <begin position="201"/>
        <end position="223"/>
    </location>
</feature>
<dbReference type="PANTHER" id="PTHR12161:SF16">
    <property type="entry name" value="REGULATOR OF VPS4 ACTIVITY IN THE MVB PATHWAY PROTEIN"/>
    <property type="match status" value="1"/>
</dbReference>
<feature type="region of interest" description="Disordered" evidence="2">
    <location>
        <begin position="262"/>
        <end position="387"/>
    </location>
</feature>
<dbReference type="AlphaFoldDB" id="A0A9N7NF22"/>
<proteinExistence type="inferred from homology"/>